<dbReference type="PROSITE" id="PS00108">
    <property type="entry name" value="PROTEIN_KINASE_ST"/>
    <property type="match status" value="1"/>
</dbReference>
<name>L1IYJ4_GUITC</name>
<dbReference type="STRING" id="905079.L1IYJ4"/>
<dbReference type="Proteomes" id="UP000011087">
    <property type="component" value="Unassembled WGS sequence"/>
</dbReference>
<feature type="non-terminal residue" evidence="9">
    <location>
        <position position="310"/>
    </location>
</feature>
<dbReference type="HOGENOM" id="CLU_000288_181_1_1"/>
<evidence type="ECO:0000256" key="2">
    <source>
        <dbReference type="ARBA" id="ARBA00022679"/>
    </source>
</evidence>
<evidence type="ECO:0000256" key="4">
    <source>
        <dbReference type="ARBA" id="ARBA00022777"/>
    </source>
</evidence>
<keyword evidence="2" id="KW-0808">Transferase</keyword>
<dbReference type="KEGG" id="gtt:GUITHDRAFT_56704"/>
<evidence type="ECO:0000259" key="8">
    <source>
        <dbReference type="PROSITE" id="PS50011"/>
    </source>
</evidence>
<evidence type="ECO:0000256" key="6">
    <source>
        <dbReference type="PROSITE-ProRule" id="PRU10141"/>
    </source>
</evidence>
<dbReference type="EnsemblProtists" id="EKX40974">
    <property type="protein sequence ID" value="EKX40974"/>
    <property type="gene ID" value="GUITHDRAFT_56704"/>
</dbReference>
<dbReference type="Gene3D" id="3.30.200.20">
    <property type="entry name" value="Phosphorylase Kinase, domain 1"/>
    <property type="match status" value="1"/>
</dbReference>
<dbReference type="GO" id="GO:0005524">
    <property type="term" value="F:ATP binding"/>
    <property type="evidence" value="ECO:0007669"/>
    <property type="project" value="UniProtKB-UniRule"/>
</dbReference>
<dbReference type="EMBL" id="JH993027">
    <property type="protein sequence ID" value="EKX40974.1"/>
    <property type="molecule type" value="Genomic_DNA"/>
</dbReference>
<dbReference type="PROSITE" id="PS00107">
    <property type="entry name" value="PROTEIN_KINASE_ATP"/>
    <property type="match status" value="1"/>
</dbReference>
<keyword evidence="4" id="KW-0418">Kinase</keyword>
<reference evidence="9 11" key="1">
    <citation type="journal article" date="2012" name="Nature">
        <title>Algal genomes reveal evolutionary mosaicism and the fate of nucleomorphs.</title>
        <authorList>
            <consortium name="DOE Joint Genome Institute"/>
            <person name="Curtis B.A."/>
            <person name="Tanifuji G."/>
            <person name="Burki F."/>
            <person name="Gruber A."/>
            <person name="Irimia M."/>
            <person name="Maruyama S."/>
            <person name="Arias M.C."/>
            <person name="Ball S.G."/>
            <person name="Gile G.H."/>
            <person name="Hirakawa Y."/>
            <person name="Hopkins J.F."/>
            <person name="Kuo A."/>
            <person name="Rensing S.A."/>
            <person name="Schmutz J."/>
            <person name="Symeonidi A."/>
            <person name="Elias M."/>
            <person name="Eveleigh R.J."/>
            <person name="Herman E.K."/>
            <person name="Klute M.J."/>
            <person name="Nakayama T."/>
            <person name="Obornik M."/>
            <person name="Reyes-Prieto A."/>
            <person name="Armbrust E.V."/>
            <person name="Aves S.J."/>
            <person name="Beiko R.G."/>
            <person name="Coutinho P."/>
            <person name="Dacks J.B."/>
            <person name="Durnford D.G."/>
            <person name="Fast N.M."/>
            <person name="Green B.R."/>
            <person name="Grisdale C.J."/>
            <person name="Hempel F."/>
            <person name="Henrissat B."/>
            <person name="Hoppner M.P."/>
            <person name="Ishida K."/>
            <person name="Kim E."/>
            <person name="Koreny L."/>
            <person name="Kroth P.G."/>
            <person name="Liu Y."/>
            <person name="Malik S.B."/>
            <person name="Maier U.G."/>
            <person name="McRose D."/>
            <person name="Mock T."/>
            <person name="Neilson J.A."/>
            <person name="Onodera N.T."/>
            <person name="Poole A.M."/>
            <person name="Pritham E.J."/>
            <person name="Richards T.A."/>
            <person name="Rocap G."/>
            <person name="Roy S.W."/>
            <person name="Sarai C."/>
            <person name="Schaack S."/>
            <person name="Shirato S."/>
            <person name="Slamovits C.H."/>
            <person name="Spencer D.F."/>
            <person name="Suzuki S."/>
            <person name="Worden A.Z."/>
            <person name="Zauner S."/>
            <person name="Barry K."/>
            <person name="Bell C."/>
            <person name="Bharti A.K."/>
            <person name="Crow J.A."/>
            <person name="Grimwood J."/>
            <person name="Kramer R."/>
            <person name="Lindquist E."/>
            <person name="Lucas S."/>
            <person name="Salamov A."/>
            <person name="McFadden G.I."/>
            <person name="Lane C.E."/>
            <person name="Keeling P.J."/>
            <person name="Gray M.W."/>
            <person name="Grigoriev I.V."/>
            <person name="Archibald J.M."/>
        </authorList>
    </citation>
    <scope>NUCLEOTIDE SEQUENCE</scope>
    <source>
        <strain evidence="9 11">CCMP2712</strain>
    </source>
</reference>
<keyword evidence="1 7" id="KW-0723">Serine/threonine-protein kinase</keyword>
<dbReference type="Gene3D" id="1.10.510.10">
    <property type="entry name" value="Transferase(Phosphotransferase) domain 1"/>
    <property type="match status" value="1"/>
</dbReference>
<dbReference type="Pfam" id="PF00069">
    <property type="entry name" value="Pkinase"/>
    <property type="match status" value="1"/>
</dbReference>
<dbReference type="GeneID" id="17297612"/>
<protein>
    <recommendedName>
        <fullName evidence="8">Protein kinase domain-containing protein</fullName>
    </recommendedName>
</protein>
<dbReference type="SMART" id="SM00220">
    <property type="entry name" value="S_TKc"/>
    <property type="match status" value="1"/>
</dbReference>
<dbReference type="PaxDb" id="55529-EKX40974"/>
<organism evidence="9">
    <name type="scientific">Guillardia theta (strain CCMP2712)</name>
    <name type="common">Cryptophyte</name>
    <dbReference type="NCBI Taxonomy" id="905079"/>
    <lineage>
        <taxon>Eukaryota</taxon>
        <taxon>Cryptophyceae</taxon>
        <taxon>Pyrenomonadales</taxon>
        <taxon>Geminigeraceae</taxon>
        <taxon>Guillardia</taxon>
    </lineage>
</organism>
<reference evidence="10" key="3">
    <citation type="submission" date="2016-03" db="UniProtKB">
        <authorList>
            <consortium name="EnsemblProtists"/>
        </authorList>
    </citation>
    <scope>IDENTIFICATION</scope>
</reference>
<dbReference type="FunFam" id="1.10.510.10:FF:000624">
    <property type="entry name" value="Mitogen-activated protein kinase"/>
    <property type="match status" value="1"/>
</dbReference>
<feature type="domain" description="Protein kinase" evidence="8">
    <location>
        <begin position="5"/>
        <end position="296"/>
    </location>
</feature>
<dbReference type="OMA" id="ECLPKEQ"/>
<dbReference type="PROSITE" id="PS50011">
    <property type="entry name" value="PROTEIN_KINASE_DOM"/>
    <property type="match status" value="1"/>
</dbReference>
<keyword evidence="11" id="KW-1185">Reference proteome</keyword>
<evidence type="ECO:0000313" key="11">
    <source>
        <dbReference type="Proteomes" id="UP000011087"/>
    </source>
</evidence>
<evidence type="ECO:0000256" key="1">
    <source>
        <dbReference type="ARBA" id="ARBA00022527"/>
    </source>
</evidence>
<dbReference type="InterPro" id="IPR000719">
    <property type="entry name" value="Prot_kinase_dom"/>
</dbReference>
<comment type="similarity">
    <text evidence="7">Belongs to the protein kinase superfamily.</text>
</comment>
<keyword evidence="3 6" id="KW-0547">Nucleotide-binding</keyword>
<feature type="non-terminal residue" evidence="9">
    <location>
        <position position="1"/>
    </location>
</feature>
<evidence type="ECO:0000313" key="9">
    <source>
        <dbReference type="EMBL" id="EKX40974.1"/>
    </source>
</evidence>
<dbReference type="OrthoDB" id="192887at2759"/>
<dbReference type="InterPro" id="IPR050117">
    <property type="entry name" value="MAPK"/>
</dbReference>
<dbReference type="InterPro" id="IPR011009">
    <property type="entry name" value="Kinase-like_dom_sf"/>
</dbReference>
<feature type="binding site" evidence="6">
    <location>
        <position position="34"/>
    </location>
    <ligand>
        <name>ATP</name>
        <dbReference type="ChEBI" id="CHEBI:30616"/>
    </ligand>
</feature>
<evidence type="ECO:0000256" key="7">
    <source>
        <dbReference type="RuleBase" id="RU000304"/>
    </source>
</evidence>
<gene>
    <name evidence="9" type="ORF">GUITHDRAFT_56704</name>
</gene>
<dbReference type="GO" id="GO:0004674">
    <property type="term" value="F:protein serine/threonine kinase activity"/>
    <property type="evidence" value="ECO:0007669"/>
    <property type="project" value="UniProtKB-KW"/>
</dbReference>
<accession>L1IYJ4</accession>
<reference evidence="11" key="2">
    <citation type="submission" date="2012-11" db="EMBL/GenBank/DDBJ databases">
        <authorList>
            <person name="Kuo A."/>
            <person name="Curtis B.A."/>
            <person name="Tanifuji G."/>
            <person name="Burki F."/>
            <person name="Gruber A."/>
            <person name="Irimia M."/>
            <person name="Maruyama S."/>
            <person name="Arias M.C."/>
            <person name="Ball S.G."/>
            <person name="Gile G.H."/>
            <person name="Hirakawa Y."/>
            <person name="Hopkins J.F."/>
            <person name="Rensing S.A."/>
            <person name="Schmutz J."/>
            <person name="Symeonidi A."/>
            <person name="Elias M."/>
            <person name="Eveleigh R.J."/>
            <person name="Herman E.K."/>
            <person name="Klute M.J."/>
            <person name="Nakayama T."/>
            <person name="Obornik M."/>
            <person name="Reyes-Prieto A."/>
            <person name="Armbrust E.V."/>
            <person name="Aves S.J."/>
            <person name="Beiko R.G."/>
            <person name="Coutinho P."/>
            <person name="Dacks J.B."/>
            <person name="Durnford D.G."/>
            <person name="Fast N.M."/>
            <person name="Green B.R."/>
            <person name="Grisdale C."/>
            <person name="Hempe F."/>
            <person name="Henrissat B."/>
            <person name="Hoppner M.P."/>
            <person name="Ishida K.-I."/>
            <person name="Kim E."/>
            <person name="Koreny L."/>
            <person name="Kroth P.G."/>
            <person name="Liu Y."/>
            <person name="Malik S.-B."/>
            <person name="Maier U.G."/>
            <person name="McRose D."/>
            <person name="Mock T."/>
            <person name="Neilson J.A."/>
            <person name="Onodera N.T."/>
            <person name="Poole A.M."/>
            <person name="Pritham E.J."/>
            <person name="Richards T.A."/>
            <person name="Rocap G."/>
            <person name="Roy S.W."/>
            <person name="Sarai C."/>
            <person name="Schaack S."/>
            <person name="Shirato S."/>
            <person name="Slamovits C.H."/>
            <person name="Spencer D.F."/>
            <person name="Suzuki S."/>
            <person name="Worden A.Z."/>
            <person name="Zauner S."/>
            <person name="Barry K."/>
            <person name="Bell C."/>
            <person name="Bharti A.K."/>
            <person name="Crow J.A."/>
            <person name="Grimwood J."/>
            <person name="Kramer R."/>
            <person name="Lindquist E."/>
            <person name="Lucas S."/>
            <person name="Salamov A."/>
            <person name="McFadden G.I."/>
            <person name="Lane C.E."/>
            <person name="Keeling P.J."/>
            <person name="Gray M.W."/>
            <person name="Grigoriev I.V."/>
            <person name="Archibald J.M."/>
        </authorList>
    </citation>
    <scope>NUCLEOTIDE SEQUENCE</scope>
    <source>
        <strain evidence="11">CCMP2712</strain>
    </source>
</reference>
<dbReference type="PANTHER" id="PTHR24055">
    <property type="entry name" value="MITOGEN-ACTIVATED PROTEIN KINASE"/>
    <property type="match status" value="1"/>
</dbReference>
<sequence length="310" mass="35274">IDDHFEYIEKLGKGSYGTVIAAMDRRTKNKVAIKAICETSGSQPASLQLLREILCLRHFSGHENIVQLQSVFLFPTSREDFKSVFLVMEIMDTDLHRIIRSKQTLNQDQVKIFMYQILRGIKFLHSAKVIHRDLKPSNILVNSNYDLKIGDLGLAVDDIGAPKTTYVVTRWYRAPEVLMGDSDYNTSIDIWSVGCILAELLGRRAFFPGSHSMDMIERIVKYCGRPSSFRKNYSGLGTPFLALLRSLPMKPQISWETQFPDADAETIHLLHSCLTMMQFESAMRRSATELLAHSYFTGLHDETDEPVSCE</sequence>
<proteinExistence type="inferred from homology"/>
<evidence type="ECO:0000313" key="10">
    <source>
        <dbReference type="EnsemblProtists" id="EKX40974"/>
    </source>
</evidence>
<dbReference type="InterPro" id="IPR017441">
    <property type="entry name" value="Protein_kinase_ATP_BS"/>
</dbReference>
<dbReference type="RefSeq" id="XP_005827954.1">
    <property type="nucleotide sequence ID" value="XM_005827897.1"/>
</dbReference>
<keyword evidence="5 6" id="KW-0067">ATP-binding</keyword>
<dbReference type="AlphaFoldDB" id="L1IYJ4"/>
<dbReference type="SUPFAM" id="SSF56112">
    <property type="entry name" value="Protein kinase-like (PK-like)"/>
    <property type="match status" value="1"/>
</dbReference>
<evidence type="ECO:0000256" key="3">
    <source>
        <dbReference type="ARBA" id="ARBA00022741"/>
    </source>
</evidence>
<evidence type="ECO:0000256" key="5">
    <source>
        <dbReference type="ARBA" id="ARBA00022840"/>
    </source>
</evidence>
<dbReference type="eggNOG" id="KOG0660">
    <property type="taxonomic scope" value="Eukaryota"/>
</dbReference>
<dbReference type="InterPro" id="IPR008271">
    <property type="entry name" value="Ser/Thr_kinase_AS"/>
</dbReference>